<dbReference type="InterPro" id="IPR017846">
    <property type="entry name" value="Nict_dMeBzImd_PRibTrfase_bact"/>
</dbReference>
<dbReference type="CDD" id="cd02439">
    <property type="entry name" value="DMB-PRT_CobT"/>
    <property type="match status" value="1"/>
</dbReference>
<sequence length="345" mass="35695">MSDTPWWHTPPPRPDTALAARARRRLDTLIKPPGSLGRLEALAATLAAQQGRPEPQVERVHISVFAADHGVCAEAISSVPQAVTAGMVRRFSAGDAAIAVLARQLGAGLEVINLGTLEPLPALPAVVDARLARGTANMRTGPAMDRETVAAALEEGRRAFRRAGDCDLFIGGEMGIGNTTAAAALGGALLGLGSELAGPGTGLDAAGVERKRAVIDQALHRHGPHLASPLEALRRVGGLEIAGLTGAFIAAAQARSPVLVDGFIATVAALTAVRLNPGVRDWLHFGHHSAEPGHTRLLQTLAAEGLLDLGMRLGEGTGAAAAVPLLRMACALYREMATFQEAGFT</sequence>
<evidence type="ECO:0000313" key="11">
    <source>
        <dbReference type="EMBL" id="ABI58163.1"/>
    </source>
</evidence>
<dbReference type="EC" id="2.4.2.21" evidence="3 10"/>
<evidence type="ECO:0000256" key="8">
    <source>
        <dbReference type="ARBA" id="ARBA00030686"/>
    </source>
</evidence>
<evidence type="ECO:0000256" key="10">
    <source>
        <dbReference type="HAMAP-Rule" id="MF_00230"/>
    </source>
</evidence>
<keyword evidence="12" id="KW-1185">Reference proteome</keyword>
<dbReference type="GO" id="GO:0008939">
    <property type="term" value="F:nicotinate-nucleotide-dimethylbenzimidazole phosphoribosyltransferase activity"/>
    <property type="evidence" value="ECO:0007669"/>
    <property type="project" value="UniProtKB-UniRule"/>
</dbReference>
<dbReference type="GO" id="GO:0009236">
    <property type="term" value="P:cobalamin biosynthetic process"/>
    <property type="evidence" value="ECO:0007669"/>
    <property type="project" value="UniProtKB-UniRule"/>
</dbReference>
<dbReference type="NCBIfam" id="NF000996">
    <property type="entry name" value="PRK00105.1"/>
    <property type="match status" value="1"/>
</dbReference>
<dbReference type="NCBIfam" id="TIGR03160">
    <property type="entry name" value="cobT_DBIPRT"/>
    <property type="match status" value="1"/>
</dbReference>
<evidence type="ECO:0000256" key="4">
    <source>
        <dbReference type="ARBA" id="ARBA00015486"/>
    </source>
</evidence>
<organism evidence="11 12">
    <name type="scientific">Alkalilimnicola ehrlichii (strain ATCC BAA-1101 / DSM 17681 / MLHE-1)</name>
    <dbReference type="NCBI Taxonomy" id="187272"/>
    <lineage>
        <taxon>Bacteria</taxon>
        <taxon>Pseudomonadati</taxon>
        <taxon>Pseudomonadota</taxon>
        <taxon>Gammaproteobacteria</taxon>
        <taxon>Chromatiales</taxon>
        <taxon>Ectothiorhodospiraceae</taxon>
        <taxon>Alkalilimnicola</taxon>
    </lineage>
</organism>
<dbReference type="EMBL" id="CP000453">
    <property type="protein sequence ID" value="ABI58163.1"/>
    <property type="molecule type" value="Genomic_DNA"/>
</dbReference>
<dbReference type="InterPro" id="IPR036087">
    <property type="entry name" value="Nict_dMeBzImd_PRibTrfase_sf"/>
</dbReference>
<proteinExistence type="inferred from homology"/>
<comment type="function">
    <text evidence="10">Catalyzes the synthesis of alpha-ribazole-5'-phosphate from nicotinate mononucleotide (NAMN) and 5,6-dimethylbenzimidazole (DMB).</text>
</comment>
<keyword evidence="6 10" id="KW-0328">Glycosyltransferase</keyword>
<evidence type="ECO:0000256" key="5">
    <source>
        <dbReference type="ARBA" id="ARBA00022573"/>
    </source>
</evidence>
<evidence type="ECO:0000256" key="6">
    <source>
        <dbReference type="ARBA" id="ARBA00022676"/>
    </source>
</evidence>
<keyword evidence="5 10" id="KW-0169">Cobalamin biosynthesis</keyword>
<comment type="pathway">
    <text evidence="1 10">Nucleoside biosynthesis; alpha-ribazole biosynthesis; alpha-ribazole from 5,6-dimethylbenzimidazole: step 1/2.</text>
</comment>
<dbReference type="AlphaFoldDB" id="Q0A4S4"/>
<gene>
    <name evidence="10" type="primary">cobT</name>
    <name evidence="11" type="ordered locus">Mlg_2823</name>
</gene>
<comment type="catalytic activity">
    <reaction evidence="9 10">
        <text>5,6-dimethylbenzimidazole + nicotinate beta-D-ribonucleotide = alpha-ribazole 5'-phosphate + nicotinate + H(+)</text>
        <dbReference type="Rhea" id="RHEA:11196"/>
        <dbReference type="ChEBI" id="CHEBI:15378"/>
        <dbReference type="ChEBI" id="CHEBI:15890"/>
        <dbReference type="ChEBI" id="CHEBI:32544"/>
        <dbReference type="ChEBI" id="CHEBI:57502"/>
        <dbReference type="ChEBI" id="CHEBI:57918"/>
        <dbReference type="EC" id="2.4.2.21"/>
    </reaction>
</comment>
<dbReference type="HAMAP" id="MF_00230">
    <property type="entry name" value="CobT"/>
    <property type="match status" value="1"/>
</dbReference>
<evidence type="ECO:0000256" key="9">
    <source>
        <dbReference type="ARBA" id="ARBA00047340"/>
    </source>
</evidence>
<evidence type="ECO:0000256" key="3">
    <source>
        <dbReference type="ARBA" id="ARBA00011991"/>
    </source>
</evidence>
<dbReference type="KEGG" id="aeh:Mlg_2823"/>
<evidence type="ECO:0000256" key="2">
    <source>
        <dbReference type="ARBA" id="ARBA00007110"/>
    </source>
</evidence>
<name>Q0A4S4_ALKEH</name>
<dbReference type="UniPathway" id="UPA00061">
    <property type="reaction ID" value="UER00516"/>
</dbReference>
<evidence type="ECO:0000313" key="12">
    <source>
        <dbReference type="Proteomes" id="UP000001962"/>
    </source>
</evidence>
<keyword evidence="7 10" id="KW-0808">Transferase</keyword>
<dbReference type="HOGENOM" id="CLU_002982_0_0_6"/>
<dbReference type="Gene3D" id="3.40.50.10210">
    <property type="match status" value="1"/>
</dbReference>
<feature type="active site" description="Proton acceptor" evidence="10">
    <location>
        <position position="315"/>
    </location>
</feature>
<dbReference type="FunFam" id="3.40.50.10210:FF:000001">
    <property type="entry name" value="Nicotinate-nucleotide--dimethylbenzimidazole phosphoribosyltransferase"/>
    <property type="match status" value="1"/>
</dbReference>
<dbReference type="OrthoDB" id="9781491at2"/>
<dbReference type="RefSeq" id="WP_011630556.1">
    <property type="nucleotide sequence ID" value="NC_008340.1"/>
</dbReference>
<reference evidence="11" key="1">
    <citation type="submission" date="2006-08" db="EMBL/GenBank/DDBJ databases">
        <title>Complete sequence of Alkalilimnicola ehrilichei MLHE-1.</title>
        <authorList>
            <person name="Copeland A."/>
            <person name="Lucas S."/>
            <person name="Lapidus A."/>
            <person name="Barry K."/>
            <person name="Detter J.C."/>
            <person name="Glavina del Rio T."/>
            <person name="Hammon N."/>
            <person name="Israni S."/>
            <person name="Dalin E."/>
            <person name="Tice H."/>
            <person name="Pitluck S."/>
            <person name="Sims D."/>
            <person name="Brettin T."/>
            <person name="Bruce D."/>
            <person name="Han C."/>
            <person name="Tapia R."/>
            <person name="Gilna P."/>
            <person name="Schmutz J."/>
            <person name="Larimer F."/>
            <person name="Land M."/>
            <person name="Hauser L."/>
            <person name="Kyrpides N."/>
            <person name="Mikhailova N."/>
            <person name="Oremland R.S."/>
            <person name="Hoeft S.E."/>
            <person name="Switzer-Blum J."/>
            <person name="Kulp T."/>
            <person name="King G."/>
            <person name="Tabita R."/>
            <person name="Witte B."/>
            <person name="Santini J.M."/>
            <person name="Basu P."/>
            <person name="Hollibaugh J.T."/>
            <person name="Xie G."/>
            <person name="Stolz J.F."/>
            <person name="Richardson P."/>
        </authorList>
    </citation>
    <scope>NUCLEOTIDE SEQUENCE</scope>
    <source>
        <strain evidence="11">MLHE-1</strain>
    </source>
</reference>
<dbReference type="eggNOG" id="COG2038">
    <property type="taxonomic scope" value="Bacteria"/>
</dbReference>
<dbReference type="PANTHER" id="PTHR43463">
    <property type="entry name" value="NICOTINATE-NUCLEOTIDE--DIMETHYLBENZIMIDAZOLE PHOSPHORIBOSYLTRANSFERASE"/>
    <property type="match status" value="1"/>
</dbReference>
<protein>
    <recommendedName>
        <fullName evidence="4 10">Nicotinate-nucleotide--dimethylbenzimidazole phosphoribosyltransferase</fullName>
        <shortName evidence="10">NN:DBI PRT</shortName>
        <ecNumber evidence="3 10">2.4.2.21</ecNumber>
    </recommendedName>
    <alternativeName>
        <fullName evidence="8 10">N(1)-alpha-phosphoribosyltransferase</fullName>
    </alternativeName>
</protein>
<evidence type="ECO:0000256" key="7">
    <source>
        <dbReference type="ARBA" id="ARBA00022679"/>
    </source>
</evidence>
<dbReference type="SUPFAM" id="SSF52733">
    <property type="entry name" value="Nicotinate mononucleotide:5,6-dimethylbenzimidazole phosphoribosyltransferase (CobT)"/>
    <property type="match status" value="1"/>
</dbReference>
<evidence type="ECO:0000256" key="1">
    <source>
        <dbReference type="ARBA" id="ARBA00005049"/>
    </source>
</evidence>
<dbReference type="InterPro" id="IPR023195">
    <property type="entry name" value="Nict_dMeBzImd_PRibTrfase_N"/>
</dbReference>
<dbReference type="Proteomes" id="UP000001962">
    <property type="component" value="Chromosome"/>
</dbReference>
<dbReference type="InterPro" id="IPR003200">
    <property type="entry name" value="Nict_dMeBzImd_PRibTrfase"/>
</dbReference>
<dbReference type="Gene3D" id="1.10.1610.10">
    <property type="match status" value="1"/>
</dbReference>
<accession>Q0A4S4</accession>
<comment type="similarity">
    <text evidence="2 10">Belongs to the CobT family.</text>
</comment>
<dbReference type="PANTHER" id="PTHR43463:SF1">
    <property type="entry name" value="NICOTINATE-NUCLEOTIDE--DIMETHYLBENZIMIDAZOLE PHOSPHORIBOSYLTRANSFERASE"/>
    <property type="match status" value="1"/>
</dbReference>
<dbReference type="Pfam" id="PF02277">
    <property type="entry name" value="DBI_PRT"/>
    <property type="match status" value="1"/>
</dbReference>